<dbReference type="RefSeq" id="WP_266116270.1">
    <property type="nucleotide sequence ID" value="NZ_JANIDY010000001.1"/>
</dbReference>
<dbReference type="Gene3D" id="1.10.260.40">
    <property type="entry name" value="lambda repressor-like DNA-binding domains"/>
    <property type="match status" value="1"/>
</dbReference>
<feature type="domain" description="HTH cro/C1-type" evidence="3">
    <location>
        <begin position="22"/>
        <end position="82"/>
    </location>
</feature>
<feature type="region of interest" description="Disordered" evidence="1">
    <location>
        <begin position="157"/>
        <end position="293"/>
    </location>
</feature>
<dbReference type="SMART" id="SM00530">
    <property type="entry name" value="HTH_XRE"/>
    <property type="match status" value="1"/>
</dbReference>
<keyword evidence="2" id="KW-0812">Transmembrane</keyword>
<dbReference type="PROSITE" id="PS50943">
    <property type="entry name" value="HTH_CROC1"/>
    <property type="match status" value="1"/>
</dbReference>
<evidence type="ECO:0000259" key="3">
    <source>
        <dbReference type="PROSITE" id="PS50943"/>
    </source>
</evidence>
<dbReference type="Pfam" id="PF13413">
    <property type="entry name" value="HTH_25"/>
    <property type="match status" value="1"/>
</dbReference>
<comment type="caution">
    <text evidence="4">The sequence shown here is derived from an EMBL/GenBank/DDBJ whole genome shotgun (WGS) entry which is preliminary data.</text>
</comment>
<dbReference type="InterPro" id="IPR001387">
    <property type="entry name" value="Cro/C1-type_HTH"/>
</dbReference>
<evidence type="ECO:0000313" key="4">
    <source>
        <dbReference type="EMBL" id="MCX5617807.1"/>
    </source>
</evidence>
<dbReference type="InterPro" id="IPR010982">
    <property type="entry name" value="Lambda_DNA-bd_dom_sf"/>
</dbReference>
<reference evidence="4" key="1">
    <citation type="submission" date="2022-07" db="EMBL/GenBank/DDBJ databases">
        <title>Bombella genomes.</title>
        <authorList>
            <person name="Harer L."/>
            <person name="Styblova S."/>
            <person name="Ehrmann M."/>
        </authorList>
    </citation>
    <scope>NUCLEOTIDE SEQUENCE</scope>
    <source>
        <strain evidence="4">TMW 2.2543</strain>
    </source>
</reference>
<dbReference type="EMBL" id="JANIDY010000001">
    <property type="protein sequence ID" value="MCX5617807.1"/>
    <property type="molecule type" value="Genomic_DNA"/>
</dbReference>
<dbReference type="PANTHER" id="PTHR34475">
    <property type="match status" value="1"/>
</dbReference>
<feature type="compositionally biased region" description="Basic and acidic residues" evidence="1">
    <location>
        <begin position="201"/>
        <end position="211"/>
    </location>
</feature>
<name>A0ABT3WJ32_9PROT</name>
<dbReference type="InterPro" id="IPR050400">
    <property type="entry name" value="Bact_Cytoskel_RodZ"/>
</dbReference>
<proteinExistence type="predicted"/>
<gene>
    <name evidence="4" type="ORF">NQF86_03845</name>
</gene>
<accession>A0ABT3WJ32</accession>
<evidence type="ECO:0000256" key="1">
    <source>
        <dbReference type="SAM" id="MobiDB-lite"/>
    </source>
</evidence>
<keyword evidence="2" id="KW-0472">Membrane</keyword>
<evidence type="ECO:0000313" key="5">
    <source>
        <dbReference type="Proteomes" id="UP001165576"/>
    </source>
</evidence>
<keyword evidence="2" id="KW-1133">Transmembrane helix</keyword>
<protein>
    <submittedName>
        <fullName evidence="4">DUF4115 domain-containing protein</fullName>
    </submittedName>
</protein>
<dbReference type="SUPFAM" id="SSF47413">
    <property type="entry name" value="lambda repressor-like DNA-binding domains"/>
    <property type="match status" value="1"/>
</dbReference>
<dbReference type="Proteomes" id="UP001165576">
    <property type="component" value="Unassembled WGS sequence"/>
</dbReference>
<feature type="compositionally biased region" description="Low complexity" evidence="1">
    <location>
        <begin position="179"/>
        <end position="193"/>
    </location>
</feature>
<sequence length="399" mass="41340">MTEDKTGLGAASQSSATLGARLMARRKALGWSLEEVEAHLKMRRSTLQAIEGERYSELPDKVYALGFIKSYARFLGLDADEIVQQANRELSSLVPKKQTVRLDLPGPQEERSVGLWILLGVGLVVIIGGYVGWYHFSSHGRLASSILPSHLAGNVETPAASGPAVPTQAPASSTQPDGQVAEQQAAAPAQAQAVSTQETAPKVDDAQKDVPDLPPAPEPVAPSSAPAMPSAEDSASVDGHATSDHPADLPAATEPSSTQEAVSAPAPEAVKPAETQQSTQTVPPAAPAQEAGDSVSILAREDSWVQVTDAAGKVQLIRVLKKGEVWQGAAGETYHVTSGNAGGVVFQAGNVVSAPLGLRGRVVRNLTVDAASVEQGHYGYGALATEAAPAPGTADKRSQ</sequence>
<dbReference type="Pfam" id="PF13464">
    <property type="entry name" value="RodZ_C"/>
    <property type="match status" value="1"/>
</dbReference>
<dbReference type="CDD" id="cd00093">
    <property type="entry name" value="HTH_XRE"/>
    <property type="match status" value="1"/>
</dbReference>
<dbReference type="PANTHER" id="PTHR34475:SF1">
    <property type="entry name" value="CYTOSKELETON PROTEIN RODZ"/>
    <property type="match status" value="1"/>
</dbReference>
<organism evidence="4 5">
    <name type="scientific">Bombella pluederhausensis</name>
    <dbReference type="NCBI Taxonomy" id="2967336"/>
    <lineage>
        <taxon>Bacteria</taxon>
        <taxon>Pseudomonadati</taxon>
        <taxon>Pseudomonadota</taxon>
        <taxon>Alphaproteobacteria</taxon>
        <taxon>Acetobacterales</taxon>
        <taxon>Acetobacteraceae</taxon>
        <taxon>Bombella</taxon>
    </lineage>
</organism>
<keyword evidence="5" id="KW-1185">Reference proteome</keyword>
<feature type="transmembrane region" description="Helical" evidence="2">
    <location>
        <begin position="113"/>
        <end position="136"/>
    </location>
</feature>
<dbReference type="InterPro" id="IPR025194">
    <property type="entry name" value="RodZ-like_C"/>
</dbReference>
<evidence type="ECO:0000256" key="2">
    <source>
        <dbReference type="SAM" id="Phobius"/>
    </source>
</evidence>
<feature type="compositionally biased region" description="Low complexity" evidence="1">
    <location>
        <begin position="221"/>
        <end position="236"/>
    </location>
</feature>